<protein>
    <submittedName>
        <fullName evidence="1">Crp/Fnr family transcriptional regulator</fullName>
    </submittedName>
</protein>
<dbReference type="EMBL" id="PEDL01000007">
    <property type="protein sequence ID" value="PHV70806.1"/>
    <property type="molecule type" value="Genomic_DNA"/>
</dbReference>
<dbReference type="Proteomes" id="UP000224460">
    <property type="component" value="Unassembled WGS sequence"/>
</dbReference>
<organism evidence="1 2">
    <name type="scientific">Sporanaerobium hydrogeniformans</name>
    <dbReference type="NCBI Taxonomy" id="3072179"/>
    <lineage>
        <taxon>Bacteria</taxon>
        <taxon>Bacillati</taxon>
        <taxon>Bacillota</taxon>
        <taxon>Clostridia</taxon>
        <taxon>Lachnospirales</taxon>
        <taxon>Lachnospiraceae</taxon>
        <taxon>Sporanaerobium</taxon>
    </lineage>
</organism>
<reference evidence="1" key="1">
    <citation type="submission" date="2017-10" db="EMBL/GenBank/DDBJ databases">
        <title>Genome sequence of cellulolytic Lachnospiraceae bacterium XHS1971 isolated from hotspring sediment.</title>
        <authorList>
            <person name="Vasudevan G."/>
            <person name="Joshi A.J."/>
            <person name="Hivarkar S."/>
            <person name="Lanjekar V.B."/>
            <person name="Dhakephalkar P.K."/>
            <person name="Dagar S."/>
        </authorList>
    </citation>
    <scope>NUCLEOTIDE SEQUENCE</scope>
    <source>
        <strain evidence="1">XHS1971</strain>
    </source>
</reference>
<name>A0AC61DDN7_9FIRM</name>
<keyword evidence="2" id="KW-1185">Reference proteome</keyword>
<sequence length="228" mass="26181">MNQYLCLLKKVPLFMNIKEEELESLLYCLGAQEKGYINEETLFSLGEQVDRIGIVLEGQVEVVKENILGDRHIIALLSPGQLFGEGIVCTDKRISPVTVRARSHSRVLFIPYEKIVTKCPSSCTYHTSLIKNMLKILGEKNFTLNQKIDYLVLKGLRQRLALYLLDEARKQGQMAFNIVLNRNELADYLNVCRSAMCRELSRMKQEGLIDYYKNGFKILDANRLSQQI</sequence>
<evidence type="ECO:0000313" key="1">
    <source>
        <dbReference type="EMBL" id="PHV70806.1"/>
    </source>
</evidence>
<proteinExistence type="predicted"/>
<gene>
    <name evidence="1" type="ORF">CS063_08545</name>
</gene>
<accession>A0AC61DDN7</accession>
<evidence type="ECO:0000313" key="2">
    <source>
        <dbReference type="Proteomes" id="UP000224460"/>
    </source>
</evidence>
<comment type="caution">
    <text evidence="1">The sequence shown here is derived from an EMBL/GenBank/DDBJ whole genome shotgun (WGS) entry which is preliminary data.</text>
</comment>